<dbReference type="Proteomes" id="UP000639338">
    <property type="component" value="Unassembled WGS sequence"/>
</dbReference>
<dbReference type="EMBL" id="JACMRX010000001">
    <property type="protein sequence ID" value="KAF7996831.1"/>
    <property type="molecule type" value="Genomic_DNA"/>
</dbReference>
<reference evidence="1 2" key="1">
    <citation type="submission" date="2020-08" db="EMBL/GenBank/DDBJ databases">
        <title>Aphidius gifuensis genome sequencing and assembly.</title>
        <authorList>
            <person name="Du Z."/>
        </authorList>
    </citation>
    <scope>NUCLEOTIDE SEQUENCE [LARGE SCALE GENOMIC DNA]</scope>
    <source>
        <strain evidence="1">YNYX2018</strain>
        <tissue evidence="1">Adults</tissue>
    </source>
</reference>
<evidence type="ECO:0000313" key="1">
    <source>
        <dbReference type="EMBL" id="KAF7996831.1"/>
    </source>
</evidence>
<proteinExistence type="predicted"/>
<protein>
    <submittedName>
        <fullName evidence="1">Uncharacterized protein</fullName>
    </submittedName>
</protein>
<dbReference type="OrthoDB" id="17066at2759"/>
<evidence type="ECO:0000313" key="2">
    <source>
        <dbReference type="Proteomes" id="UP000639338"/>
    </source>
</evidence>
<gene>
    <name evidence="1" type="ORF">HCN44_002477</name>
</gene>
<organism evidence="1 2">
    <name type="scientific">Aphidius gifuensis</name>
    <name type="common">Parasitoid wasp</name>
    <dbReference type="NCBI Taxonomy" id="684658"/>
    <lineage>
        <taxon>Eukaryota</taxon>
        <taxon>Metazoa</taxon>
        <taxon>Ecdysozoa</taxon>
        <taxon>Arthropoda</taxon>
        <taxon>Hexapoda</taxon>
        <taxon>Insecta</taxon>
        <taxon>Pterygota</taxon>
        <taxon>Neoptera</taxon>
        <taxon>Endopterygota</taxon>
        <taxon>Hymenoptera</taxon>
        <taxon>Apocrita</taxon>
        <taxon>Ichneumonoidea</taxon>
        <taxon>Braconidae</taxon>
        <taxon>Aphidiinae</taxon>
        <taxon>Aphidius</taxon>
    </lineage>
</organism>
<name>A0A834Y2J1_APHGI</name>
<comment type="caution">
    <text evidence="1">The sequence shown here is derived from an EMBL/GenBank/DDBJ whole genome shotgun (WGS) entry which is preliminary data.</text>
</comment>
<dbReference type="AlphaFoldDB" id="A0A834Y2J1"/>
<keyword evidence="2" id="KW-1185">Reference proteome</keyword>
<accession>A0A834Y2J1</accession>
<sequence length="182" mass="20879">MEIFSPAAASPKPIKPGELTGSSRVVKDYVADIHSCVQKWNDTMNHGVPLLKNIEAIKVDESFPNGLQEICDDLEKDVNRFNEIVCSLEVIVKQLRSVVKFNHGKEKLFRAWPDEYFVDAANLIYNSYRQEAIVKQTVLENVAHDHRLEAQMLHRAAWIHEPMIPYDLNKTLESMLIETGYK</sequence>